<gene>
    <name evidence="2" type="ORF">DPMN_053936</name>
</gene>
<dbReference type="Proteomes" id="UP000828390">
    <property type="component" value="Unassembled WGS sequence"/>
</dbReference>
<feature type="region of interest" description="Disordered" evidence="1">
    <location>
        <begin position="41"/>
        <end position="69"/>
    </location>
</feature>
<dbReference type="AlphaFoldDB" id="A0A9D4HR67"/>
<protein>
    <submittedName>
        <fullName evidence="2">Uncharacterized protein</fullName>
    </submittedName>
</protein>
<reference evidence="2" key="1">
    <citation type="journal article" date="2019" name="bioRxiv">
        <title>The Genome of the Zebra Mussel, Dreissena polymorpha: A Resource for Invasive Species Research.</title>
        <authorList>
            <person name="McCartney M.A."/>
            <person name="Auch B."/>
            <person name="Kono T."/>
            <person name="Mallez S."/>
            <person name="Zhang Y."/>
            <person name="Obille A."/>
            <person name="Becker A."/>
            <person name="Abrahante J.E."/>
            <person name="Garbe J."/>
            <person name="Badalamenti J.P."/>
            <person name="Herman A."/>
            <person name="Mangelson H."/>
            <person name="Liachko I."/>
            <person name="Sullivan S."/>
            <person name="Sone E.D."/>
            <person name="Koren S."/>
            <person name="Silverstein K.A.T."/>
            <person name="Beckman K.B."/>
            <person name="Gohl D.M."/>
        </authorList>
    </citation>
    <scope>NUCLEOTIDE SEQUENCE</scope>
    <source>
        <strain evidence="2">Duluth1</strain>
        <tissue evidence="2">Whole animal</tissue>
    </source>
</reference>
<keyword evidence="3" id="KW-1185">Reference proteome</keyword>
<evidence type="ECO:0000313" key="2">
    <source>
        <dbReference type="EMBL" id="KAH3727990.1"/>
    </source>
</evidence>
<sequence>MERACKLGKTECAETNRAKSASPVVVDRYFTPQFIYNLDETGIQPEHRPPNIIAPIHKKPQSVTSPRSTTTTVIGCANAAGNHLPPYFIYKGKRMNEDLYKGSSLFTMATQATHRSR</sequence>
<evidence type="ECO:0000256" key="1">
    <source>
        <dbReference type="SAM" id="MobiDB-lite"/>
    </source>
</evidence>
<comment type="caution">
    <text evidence="2">The sequence shown here is derived from an EMBL/GenBank/DDBJ whole genome shotgun (WGS) entry which is preliminary data.</text>
</comment>
<proteinExistence type="predicted"/>
<evidence type="ECO:0000313" key="3">
    <source>
        <dbReference type="Proteomes" id="UP000828390"/>
    </source>
</evidence>
<organism evidence="2 3">
    <name type="scientific">Dreissena polymorpha</name>
    <name type="common">Zebra mussel</name>
    <name type="synonym">Mytilus polymorpha</name>
    <dbReference type="NCBI Taxonomy" id="45954"/>
    <lineage>
        <taxon>Eukaryota</taxon>
        <taxon>Metazoa</taxon>
        <taxon>Spiralia</taxon>
        <taxon>Lophotrochozoa</taxon>
        <taxon>Mollusca</taxon>
        <taxon>Bivalvia</taxon>
        <taxon>Autobranchia</taxon>
        <taxon>Heteroconchia</taxon>
        <taxon>Euheterodonta</taxon>
        <taxon>Imparidentia</taxon>
        <taxon>Neoheterodontei</taxon>
        <taxon>Myida</taxon>
        <taxon>Dreissenoidea</taxon>
        <taxon>Dreissenidae</taxon>
        <taxon>Dreissena</taxon>
    </lineage>
</organism>
<name>A0A9D4HR67_DREPO</name>
<dbReference type="EMBL" id="JAIWYP010000012">
    <property type="protein sequence ID" value="KAH3727990.1"/>
    <property type="molecule type" value="Genomic_DNA"/>
</dbReference>
<reference evidence="2" key="2">
    <citation type="submission" date="2020-11" db="EMBL/GenBank/DDBJ databases">
        <authorList>
            <person name="McCartney M.A."/>
            <person name="Auch B."/>
            <person name="Kono T."/>
            <person name="Mallez S."/>
            <person name="Becker A."/>
            <person name="Gohl D.M."/>
            <person name="Silverstein K.A.T."/>
            <person name="Koren S."/>
            <person name="Bechman K.B."/>
            <person name="Herman A."/>
            <person name="Abrahante J.E."/>
            <person name="Garbe J."/>
        </authorList>
    </citation>
    <scope>NUCLEOTIDE SEQUENCE</scope>
    <source>
        <strain evidence="2">Duluth1</strain>
        <tissue evidence="2">Whole animal</tissue>
    </source>
</reference>
<accession>A0A9D4HR67</accession>